<sequence length="531" mass="53654">MLIGGAVGVVAIVTAAVVVLTSGGTPPVGEAAAPRGPVDPAAVVTEYLRDLAETNTDAAGGLTDDPAAAAVALRDARNALLPVKVTGTLSRVDPVPASAARAGGGFAVSWTLRPGKVWTYDVPFELVKTAAGWRVHWTPTLLHPKLEPGERLVVGTDGGDRPAVVDRDGKSLVLAGPAGARPAGDGSAPLLQNAFASQATTAKSDGFAVRRVDASGKNLETLYGQDEGKDGKPLTASLSLAMQGAAQSAVDGYRGKAVMVVLQPSSGDLLAVAQNAAAGTEPKAFSGLYAPGSTFKIATATAALEQGLATADTAVPCPGSDQIGTRTIPNENHFDKGTITLRQAFAFSCNTTFGRLASRLPADGLVKAADQYGLNADFDIPGLPTEAGKVEPASGNDRLVEDGIGQGDVQVSPFGAALMAATVASGKAVTPRLWHGLDTTVAKPYSPPPAAVLGAVRSMMREVVTTGTGKAAAGAGPVYGKSGTAEFGADGQANGWFVGYRGDVAFAVLLEGANDSDPAVSLAAKFLTAIH</sequence>
<dbReference type="InterPro" id="IPR007887">
    <property type="entry name" value="MecA_N"/>
</dbReference>
<accession>A0ABW5GD48</accession>
<evidence type="ECO:0000259" key="1">
    <source>
        <dbReference type="Pfam" id="PF00905"/>
    </source>
</evidence>
<dbReference type="InterPro" id="IPR050515">
    <property type="entry name" value="Beta-lactam/transpept"/>
</dbReference>
<name>A0ABW5GD48_9PSEU</name>
<evidence type="ECO:0000259" key="2">
    <source>
        <dbReference type="Pfam" id="PF05223"/>
    </source>
</evidence>
<protein>
    <submittedName>
        <fullName evidence="3">Penicillin-binding transpeptidase domain-containing protein</fullName>
    </submittedName>
</protein>
<dbReference type="PANTHER" id="PTHR30627:SF24">
    <property type="entry name" value="PENICILLIN-BINDING PROTEIN 4B"/>
    <property type="match status" value="1"/>
</dbReference>
<feature type="domain" description="Penicillin-binding protein transpeptidase" evidence="1">
    <location>
        <begin position="258"/>
        <end position="516"/>
    </location>
</feature>
<dbReference type="Pfam" id="PF05223">
    <property type="entry name" value="MecA_N"/>
    <property type="match status" value="1"/>
</dbReference>
<dbReference type="Gene3D" id="3.40.710.10">
    <property type="entry name" value="DD-peptidase/beta-lactamase superfamily"/>
    <property type="match status" value="1"/>
</dbReference>
<organism evidence="3 4">
    <name type="scientific">Amycolatopsis samaneae</name>
    <dbReference type="NCBI Taxonomy" id="664691"/>
    <lineage>
        <taxon>Bacteria</taxon>
        <taxon>Bacillati</taxon>
        <taxon>Actinomycetota</taxon>
        <taxon>Actinomycetes</taxon>
        <taxon>Pseudonocardiales</taxon>
        <taxon>Pseudonocardiaceae</taxon>
        <taxon>Amycolatopsis</taxon>
    </lineage>
</organism>
<dbReference type="RefSeq" id="WP_345401970.1">
    <property type="nucleotide sequence ID" value="NZ_BAABHG010000013.1"/>
</dbReference>
<dbReference type="EMBL" id="JBHUKU010000001">
    <property type="protein sequence ID" value="MFD2457039.1"/>
    <property type="molecule type" value="Genomic_DNA"/>
</dbReference>
<reference evidence="4" key="1">
    <citation type="journal article" date="2019" name="Int. J. Syst. Evol. Microbiol.">
        <title>The Global Catalogue of Microorganisms (GCM) 10K type strain sequencing project: providing services to taxonomists for standard genome sequencing and annotation.</title>
        <authorList>
            <consortium name="The Broad Institute Genomics Platform"/>
            <consortium name="The Broad Institute Genome Sequencing Center for Infectious Disease"/>
            <person name="Wu L."/>
            <person name="Ma J."/>
        </authorList>
    </citation>
    <scope>NUCLEOTIDE SEQUENCE [LARGE SCALE GENOMIC DNA]</scope>
    <source>
        <strain evidence="4">CGMCC 4.7643</strain>
    </source>
</reference>
<comment type="caution">
    <text evidence="3">The sequence shown here is derived from an EMBL/GenBank/DDBJ whole genome shotgun (WGS) entry which is preliminary data.</text>
</comment>
<proteinExistence type="predicted"/>
<dbReference type="InterPro" id="IPR001460">
    <property type="entry name" value="PCN-bd_Tpept"/>
</dbReference>
<dbReference type="Proteomes" id="UP001597419">
    <property type="component" value="Unassembled WGS sequence"/>
</dbReference>
<dbReference type="SUPFAM" id="SSF56601">
    <property type="entry name" value="beta-lactamase/transpeptidase-like"/>
    <property type="match status" value="1"/>
</dbReference>
<gene>
    <name evidence="3" type="ORF">ACFSYJ_00440</name>
</gene>
<keyword evidence="4" id="KW-1185">Reference proteome</keyword>
<dbReference type="PANTHER" id="PTHR30627">
    <property type="entry name" value="PEPTIDOGLYCAN D,D-TRANSPEPTIDASE"/>
    <property type="match status" value="1"/>
</dbReference>
<evidence type="ECO:0000313" key="3">
    <source>
        <dbReference type="EMBL" id="MFD2457039.1"/>
    </source>
</evidence>
<evidence type="ECO:0000313" key="4">
    <source>
        <dbReference type="Proteomes" id="UP001597419"/>
    </source>
</evidence>
<feature type="domain" description="NTF2-like N-terminal transpeptidase" evidence="2">
    <location>
        <begin position="44"/>
        <end position="149"/>
    </location>
</feature>
<dbReference type="Pfam" id="PF00905">
    <property type="entry name" value="Transpeptidase"/>
    <property type="match status" value="1"/>
</dbReference>
<dbReference type="InterPro" id="IPR012338">
    <property type="entry name" value="Beta-lactam/transpept-like"/>
</dbReference>